<dbReference type="RefSeq" id="WP_255914890.1">
    <property type="nucleotide sequence ID" value="NZ_JANFQO010000011.1"/>
</dbReference>
<dbReference type="Pfam" id="PF00561">
    <property type="entry name" value="Abhydrolase_1"/>
    <property type="match status" value="1"/>
</dbReference>
<comment type="similarity">
    <text evidence="1">Belongs to the peptidase S33 family.</text>
</comment>
<dbReference type="GO" id="GO:0016787">
    <property type="term" value="F:hydrolase activity"/>
    <property type="evidence" value="ECO:0007669"/>
    <property type="project" value="UniProtKB-KW"/>
</dbReference>
<name>A0ABT1QTR8_9GAMM</name>
<feature type="domain" description="AB hydrolase-1" evidence="4">
    <location>
        <begin position="75"/>
        <end position="436"/>
    </location>
</feature>
<evidence type="ECO:0000313" key="6">
    <source>
        <dbReference type="Proteomes" id="UP001165498"/>
    </source>
</evidence>
<feature type="signal peptide" evidence="3">
    <location>
        <begin position="1"/>
        <end position="20"/>
    </location>
</feature>
<keyword evidence="2 5" id="KW-0378">Hydrolase</keyword>
<dbReference type="PANTHER" id="PTHR43248">
    <property type="entry name" value="2-SUCCINYL-6-HYDROXY-2,4-CYCLOHEXADIENE-1-CARBOXYLATE SYNTHASE"/>
    <property type="match status" value="1"/>
</dbReference>
<dbReference type="InterPro" id="IPR051601">
    <property type="entry name" value="Serine_prot/Carboxylest_S33"/>
</dbReference>
<evidence type="ECO:0000256" key="2">
    <source>
        <dbReference type="ARBA" id="ARBA00022801"/>
    </source>
</evidence>
<dbReference type="InterPro" id="IPR002410">
    <property type="entry name" value="Peptidase_S33"/>
</dbReference>
<keyword evidence="6" id="KW-1185">Reference proteome</keyword>
<evidence type="ECO:0000256" key="3">
    <source>
        <dbReference type="SAM" id="SignalP"/>
    </source>
</evidence>
<dbReference type="PANTHER" id="PTHR43248:SF25">
    <property type="entry name" value="AB HYDROLASE-1 DOMAIN-CONTAINING PROTEIN-RELATED"/>
    <property type="match status" value="1"/>
</dbReference>
<dbReference type="EMBL" id="JANFQO010000011">
    <property type="protein sequence ID" value="MCQ4165700.1"/>
    <property type="molecule type" value="Genomic_DNA"/>
</dbReference>
<dbReference type="InterPro" id="IPR000073">
    <property type="entry name" value="AB_hydrolase_1"/>
</dbReference>
<proteinExistence type="inferred from homology"/>
<dbReference type="Proteomes" id="UP001165498">
    <property type="component" value="Unassembled WGS sequence"/>
</dbReference>
<organism evidence="5 6">
    <name type="scientific">Tahibacter harae</name>
    <dbReference type="NCBI Taxonomy" id="2963937"/>
    <lineage>
        <taxon>Bacteria</taxon>
        <taxon>Pseudomonadati</taxon>
        <taxon>Pseudomonadota</taxon>
        <taxon>Gammaproteobacteria</taxon>
        <taxon>Lysobacterales</taxon>
        <taxon>Rhodanobacteraceae</taxon>
        <taxon>Tahibacter</taxon>
    </lineage>
</organism>
<sequence>MRLRDFFVGLLILSWLPVAAAAPLDWQACHLPGQREALRCGRLAVPRDYAQAQAGTVEIHVAMAPAIRPRAEPDPLFVLAGGPGQAGSDLAALLDGAFAKVRASRDIVFIDQRGTGRSGRLACAPADDMLARSDSALEADMLACLRGYGAGLLAYTTAAAAEDIEHLRQAVGAERINLWGGSYGTRLAQVYATRYPQQVRSLILDGVADADLIIGADALEFEAALAALLQRCADDTDCSRAFPTLAQQLQTVLQKLDTSATTASLPHPRDGAPLAAPISRQRLLMTVKYLLYSPQSAAQLPYLIARAAADDWRPLLAAQANSLDLAAAAPAEGLLLGITCREDWPRLDAAQRAQLAAAPIFGGSIAALDALCGELALPATGAASAPASASAQSISAPSLLLSGALDPVTPPARAERALRQLPHGQHLIAAGAGHIVSGLGCAPRLLRRFLDAPAAPLDGACLADIALPAFQTSAAGTAP</sequence>
<protein>
    <submittedName>
        <fullName evidence="5">Alpha/beta hydrolase</fullName>
    </submittedName>
</protein>
<dbReference type="InterPro" id="IPR029058">
    <property type="entry name" value="AB_hydrolase_fold"/>
</dbReference>
<feature type="chain" id="PRO_5045366796" evidence="3">
    <location>
        <begin position="21"/>
        <end position="479"/>
    </location>
</feature>
<evidence type="ECO:0000259" key="4">
    <source>
        <dbReference type="Pfam" id="PF00561"/>
    </source>
</evidence>
<reference evidence="5" key="1">
    <citation type="submission" date="2022-07" db="EMBL/GenBank/DDBJ databases">
        <title>Tahibacter sp., a new gammaproteobacterium isolated from the silt sample collected at pig farm.</title>
        <authorList>
            <person name="Chen H."/>
        </authorList>
    </citation>
    <scope>NUCLEOTIDE SEQUENCE</scope>
    <source>
        <strain evidence="5">P2K</strain>
    </source>
</reference>
<evidence type="ECO:0000313" key="5">
    <source>
        <dbReference type="EMBL" id="MCQ4165700.1"/>
    </source>
</evidence>
<dbReference type="Gene3D" id="3.40.50.1820">
    <property type="entry name" value="alpha/beta hydrolase"/>
    <property type="match status" value="1"/>
</dbReference>
<comment type="caution">
    <text evidence="5">The sequence shown here is derived from an EMBL/GenBank/DDBJ whole genome shotgun (WGS) entry which is preliminary data.</text>
</comment>
<dbReference type="PRINTS" id="PR00793">
    <property type="entry name" value="PROAMNOPTASE"/>
</dbReference>
<keyword evidence="3" id="KW-0732">Signal</keyword>
<gene>
    <name evidence="5" type="ORF">NM961_13350</name>
</gene>
<accession>A0ABT1QTR8</accession>
<dbReference type="SUPFAM" id="SSF53474">
    <property type="entry name" value="alpha/beta-Hydrolases"/>
    <property type="match status" value="1"/>
</dbReference>
<evidence type="ECO:0000256" key="1">
    <source>
        <dbReference type="ARBA" id="ARBA00010088"/>
    </source>
</evidence>